<evidence type="ECO:0000256" key="6">
    <source>
        <dbReference type="ARBA" id="ARBA00023326"/>
    </source>
</evidence>
<dbReference type="SMART" id="SM00060">
    <property type="entry name" value="FN3"/>
    <property type="match status" value="2"/>
</dbReference>
<dbReference type="CDD" id="cd04077">
    <property type="entry name" value="Peptidases_S8_PCSK9_ProteinaseK_like"/>
    <property type="match status" value="1"/>
</dbReference>
<dbReference type="GO" id="GO:0006508">
    <property type="term" value="P:proteolysis"/>
    <property type="evidence" value="ECO:0007669"/>
    <property type="project" value="UniProtKB-KW"/>
</dbReference>
<evidence type="ECO:0000256" key="3">
    <source>
        <dbReference type="ARBA" id="ARBA00022801"/>
    </source>
</evidence>
<dbReference type="InterPro" id="IPR050131">
    <property type="entry name" value="Peptidase_S8_subtilisin-like"/>
</dbReference>
<keyword evidence="2 7" id="KW-0645">Protease</keyword>
<keyword evidence="9" id="KW-0732">Signal</keyword>
<dbReference type="Gene3D" id="3.30.70.80">
    <property type="entry name" value="Peptidase S8 propeptide/proteinase inhibitor I9"/>
    <property type="match status" value="1"/>
</dbReference>
<feature type="signal peptide" evidence="9">
    <location>
        <begin position="1"/>
        <end position="30"/>
    </location>
</feature>
<dbReference type="InterPro" id="IPR010259">
    <property type="entry name" value="S8pro/Inhibitor_I9"/>
</dbReference>
<evidence type="ECO:0000256" key="8">
    <source>
        <dbReference type="SAM" id="MobiDB-lite"/>
    </source>
</evidence>
<dbReference type="Pfam" id="PF00041">
    <property type="entry name" value="fn3"/>
    <property type="match status" value="1"/>
</dbReference>
<evidence type="ECO:0000256" key="9">
    <source>
        <dbReference type="SAM" id="SignalP"/>
    </source>
</evidence>
<evidence type="ECO:0000256" key="4">
    <source>
        <dbReference type="ARBA" id="ARBA00022825"/>
    </source>
</evidence>
<dbReference type="InterPro" id="IPR034193">
    <property type="entry name" value="PCSK9_ProteinaseK-like"/>
</dbReference>
<gene>
    <name evidence="11" type="ORF">SAMN04488544_1038</name>
</gene>
<keyword evidence="6" id="KW-0119">Carbohydrate metabolism</keyword>
<dbReference type="PANTHER" id="PTHR43806:SF11">
    <property type="entry name" value="CEREVISIN-RELATED"/>
    <property type="match status" value="1"/>
</dbReference>
<evidence type="ECO:0000256" key="5">
    <source>
        <dbReference type="ARBA" id="ARBA00023295"/>
    </source>
</evidence>
<keyword evidence="6" id="KW-0624">Polysaccharide degradation</keyword>
<feature type="chain" id="PRO_5009279768" evidence="9">
    <location>
        <begin position="31"/>
        <end position="621"/>
    </location>
</feature>
<feature type="active site" description="Charge relay system" evidence="7">
    <location>
        <position position="182"/>
    </location>
</feature>
<dbReference type="GO" id="GO:0000272">
    <property type="term" value="P:polysaccharide catabolic process"/>
    <property type="evidence" value="ECO:0007669"/>
    <property type="project" value="UniProtKB-KW"/>
</dbReference>
<dbReference type="Pfam" id="PF05922">
    <property type="entry name" value="Inhibitor_I9"/>
    <property type="match status" value="1"/>
</dbReference>
<dbReference type="PROSITE" id="PS50853">
    <property type="entry name" value="FN3"/>
    <property type="match status" value="1"/>
</dbReference>
<feature type="active site" description="Charge relay system" evidence="7">
    <location>
        <position position="363"/>
    </location>
</feature>
<dbReference type="Gene3D" id="3.40.50.200">
    <property type="entry name" value="Peptidase S8/S53 domain"/>
    <property type="match status" value="1"/>
</dbReference>
<feature type="domain" description="Fibronectin type-III" evidence="10">
    <location>
        <begin position="422"/>
        <end position="530"/>
    </location>
</feature>
<dbReference type="PRINTS" id="PR00723">
    <property type="entry name" value="SUBTILISIN"/>
</dbReference>
<evidence type="ECO:0000256" key="7">
    <source>
        <dbReference type="PROSITE-ProRule" id="PRU01240"/>
    </source>
</evidence>
<sequence length="621" mass="64022">MARWLAASLAAVAAGGLLAGPGLAPPPAQAAPVTTPAPTPTPDQTARPAGSPTGQAAVSTYVVEASSQKASRRAARAVERAGGTVTHRYTEVLDGFAAELTARQARDLDRVRGVRTVAKDREVVANPCLDCAPEALTRTYVANWGLLRLGSRTPVTLEPGRPDGPVYVADSDGEGVTAFVLDSGVDAVPELGRRLGAGRDFVSDRTGTTDTSDCTGHGTKVAEVVAGATTGVAAATRVVPLRVFGCDDRGSWSTVIAALDWAVAHRPQGPAVVNLSGSGRTFALGDRAVRATVRAGLPVVVSAGNDAGDACRRSPARVDQALTVASSTIEDRRAPTSNAGRCVDLFAAGEDVVTTSGAASGTSFAAAHVSGAVARYLENHRRATPAQVDRFLRQNATRGALSATKDAPNRLLYLPAPVAPGAPREVKASVDPTTTAVSVTWRPPARAGSAPVIAYQVCLLDVDVLTHTPGGQCIEVSASARRATLGTGSDAVVVERGSVYSVRVAAVSKAGSGLGYDQVQVPRALASKPGIGGLIDEEARGILLFVQPTEQAYDVGPVTGYRFTRSDADGSNPVSVTIDAVNTFYEFTDIERGRPYRFTAALVTAEGVGAESDPITITYPA</sequence>
<dbReference type="GO" id="GO:0016798">
    <property type="term" value="F:hydrolase activity, acting on glycosyl bonds"/>
    <property type="evidence" value="ECO:0007669"/>
    <property type="project" value="UniProtKB-KW"/>
</dbReference>
<dbReference type="InterPro" id="IPR036852">
    <property type="entry name" value="Peptidase_S8/S53_dom_sf"/>
</dbReference>
<comment type="similarity">
    <text evidence="1 7">Belongs to the peptidase S8 family.</text>
</comment>
<dbReference type="AlphaFoldDB" id="A0A1H2LY89"/>
<feature type="active site" description="Charge relay system" evidence="7">
    <location>
        <position position="217"/>
    </location>
</feature>
<dbReference type="InterPro" id="IPR015500">
    <property type="entry name" value="Peptidase_S8_subtilisin-rel"/>
</dbReference>
<evidence type="ECO:0000259" key="10">
    <source>
        <dbReference type="PROSITE" id="PS50853"/>
    </source>
</evidence>
<evidence type="ECO:0000313" key="12">
    <source>
        <dbReference type="Proteomes" id="UP000198825"/>
    </source>
</evidence>
<dbReference type="Gene3D" id="2.60.40.10">
    <property type="entry name" value="Immunoglobulins"/>
    <property type="match status" value="2"/>
</dbReference>
<keyword evidence="5" id="KW-0326">Glycosidase</keyword>
<dbReference type="SUPFAM" id="SSF54897">
    <property type="entry name" value="Protease propeptides/inhibitors"/>
    <property type="match status" value="1"/>
</dbReference>
<name>A0A1H2LY89_9ACTN</name>
<dbReference type="PANTHER" id="PTHR43806">
    <property type="entry name" value="PEPTIDASE S8"/>
    <property type="match status" value="1"/>
</dbReference>
<evidence type="ECO:0000256" key="1">
    <source>
        <dbReference type="ARBA" id="ARBA00011073"/>
    </source>
</evidence>
<dbReference type="SUPFAM" id="SSF49265">
    <property type="entry name" value="Fibronectin type III"/>
    <property type="match status" value="1"/>
</dbReference>
<dbReference type="EMBL" id="LT629799">
    <property type="protein sequence ID" value="SDU85695.1"/>
    <property type="molecule type" value="Genomic_DNA"/>
</dbReference>
<dbReference type="Pfam" id="PF00082">
    <property type="entry name" value="Peptidase_S8"/>
    <property type="match status" value="1"/>
</dbReference>
<dbReference type="CDD" id="cd00063">
    <property type="entry name" value="FN3"/>
    <property type="match status" value="2"/>
</dbReference>
<keyword evidence="4 7" id="KW-0720">Serine protease</keyword>
<dbReference type="GO" id="GO:0005615">
    <property type="term" value="C:extracellular space"/>
    <property type="evidence" value="ECO:0007669"/>
    <property type="project" value="TreeGrafter"/>
</dbReference>
<dbReference type="InterPro" id="IPR013783">
    <property type="entry name" value="Ig-like_fold"/>
</dbReference>
<dbReference type="PROSITE" id="PS51892">
    <property type="entry name" value="SUBTILASE"/>
    <property type="match status" value="1"/>
</dbReference>
<dbReference type="STRING" id="546874.SAMN04488544_1038"/>
<keyword evidence="12" id="KW-1185">Reference proteome</keyword>
<evidence type="ECO:0000313" key="11">
    <source>
        <dbReference type="EMBL" id="SDU85695.1"/>
    </source>
</evidence>
<feature type="compositionally biased region" description="Pro residues" evidence="8">
    <location>
        <begin position="26"/>
        <end position="41"/>
    </location>
</feature>
<feature type="region of interest" description="Disordered" evidence="8">
    <location>
        <begin position="26"/>
        <end position="55"/>
    </location>
</feature>
<keyword evidence="3 7" id="KW-0378">Hydrolase</keyword>
<evidence type="ECO:0000256" key="2">
    <source>
        <dbReference type="ARBA" id="ARBA00022670"/>
    </source>
</evidence>
<dbReference type="InterPro" id="IPR003961">
    <property type="entry name" value="FN3_dom"/>
</dbReference>
<organism evidence="11 12">
    <name type="scientific">Microlunatus sagamiharensis</name>
    <dbReference type="NCBI Taxonomy" id="546874"/>
    <lineage>
        <taxon>Bacteria</taxon>
        <taxon>Bacillati</taxon>
        <taxon>Actinomycetota</taxon>
        <taxon>Actinomycetes</taxon>
        <taxon>Propionibacteriales</taxon>
        <taxon>Propionibacteriaceae</taxon>
        <taxon>Microlunatus</taxon>
    </lineage>
</organism>
<protein>
    <submittedName>
        <fullName evidence="11">Peptidase inhibitor I9</fullName>
    </submittedName>
</protein>
<dbReference type="InterPro" id="IPR037045">
    <property type="entry name" value="S8pro/Inhibitor_I9_sf"/>
</dbReference>
<dbReference type="InterPro" id="IPR036116">
    <property type="entry name" value="FN3_sf"/>
</dbReference>
<proteinExistence type="inferred from homology"/>
<dbReference type="GO" id="GO:0004252">
    <property type="term" value="F:serine-type endopeptidase activity"/>
    <property type="evidence" value="ECO:0007669"/>
    <property type="project" value="UniProtKB-UniRule"/>
</dbReference>
<dbReference type="SUPFAM" id="SSF52743">
    <property type="entry name" value="Subtilisin-like"/>
    <property type="match status" value="1"/>
</dbReference>
<dbReference type="InterPro" id="IPR000209">
    <property type="entry name" value="Peptidase_S8/S53_dom"/>
</dbReference>
<reference evidence="12" key="1">
    <citation type="submission" date="2016-10" db="EMBL/GenBank/DDBJ databases">
        <authorList>
            <person name="Varghese N."/>
            <person name="Submissions S."/>
        </authorList>
    </citation>
    <scope>NUCLEOTIDE SEQUENCE [LARGE SCALE GENOMIC DNA]</scope>
    <source>
        <strain evidence="12">DSM 21743</strain>
    </source>
</reference>
<dbReference type="Proteomes" id="UP000198825">
    <property type="component" value="Chromosome I"/>
</dbReference>
<accession>A0A1H2LY89</accession>